<keyword evidence="5" id="KW-1185">Reference proteome</keyword>
<feature type="domain" description="N-acetyltransferase" evidence="3">
    <location>
        <begin position="10"/>
        <end position="161"/>
    </location>
</feature>
<keyword evidence="1" id="KW-0808">Transferase</keyword>
<dbReference type="PANTHER" id="PTHR43877">
    <property type="entry name" value="AMINOALKYLPHOSPHONATE N-ACETYLTRANSFERASE-RELATED-RELATED"/>
    <property type="match status" value="1"/>
</dbReference>
<proteinExistence type="predicted"/>
<gene>
    <name evidence="4" type="ORF">ACFQ3U_13515</name>
</gene>
<evidence type="ECO:0000256" key="2">
    <source>
        <dbReference type="ARBA" id="ARBA00023315"/>
    </source>
</evidence>
<organism evidence="4 5">
    <name type="scientific">Leucobacter albus</name>
    <dbReference type="NCBI Taxonomy" id="272210"/>
    <lineage>
        <taxon>Bacteria</taxon>
        <taxon>Bacillati</taxon>
        <taxon>Actinomycetota</taxon>
        <taxon>Actinomycetes</taxon>
        <taxon>Micrococcales</taxon>
        <taxon>Microbacteriaceae</taxon>
        <taxon>Leucobacter</taxon>
    </lineage>
</organism>
<dbReference type="Proteomes" id="UP001597181">
    <property type="component" value="Unassembled WGS sequence"/>
</dbReference>
<accession>A0ABW3TQL5</accession>
<dbReference type="InterPro" id="IPR050832">
    <property type="entry name" value="Bact_Acetyltransf"/>
</dbReference>
<comment type="caution">
    <text evidence="4">The sequence shown here is derived from an EMBL/GenBank/DDBJ whole genome shotgun (WGS) entry which is preliminary data.</text>
</comment>
<evidence type="ECO:0000259" key="3">
    <source>
        <dbReference type="PROSITE" id="PS51186"/>
    </source>
</evidence>
<dbReference type="PROSITE" id="PS51186">
    <property type="entry name" value="GNAT"/>
    <property type="match status" value="1"/>
</dbReference>
<keyword evidence="2" id="KW-0012">Acyltransferase</keyword>
<name>A0ABW3TQL5_9MICO</name>
<dbReference type="CDD" id="cd04301">
    <property type="entry name" value="NAT_SF"/>
    <property type="match status" value="1"/>
</dbReference>
<dbReference type="Pfam" id="PF00583">
    <property type="entry name" value="Acetyltransf_1"/>
    <property type="match status" value="1"/>
</dbReference>
<dbReference type="InterPro" id="IPR000182">
    <property type="entry name" value="GNAT_dom"/>
</dbReference>
<protein>
    <submittedName>
        <fullName evidence="4">GNAT family N-acetyltransferase</fullName>
    </submittedName>
</protein>
<dbReference type="EMBL" id="JBHTLY010000006">
    <property type="protein sequence ID" value="MFD1202915.1"/>
    <property type="molecule type" value="Genomic_DNA"/>
</dbReference>
<dbReference type="InterPro" id="IPR016181">
    <property type="entry name" value="Acyl_CoA_acyltransferase"/>
</dbReference>
<dbReference type="Gene3D" id="3.40.630.30">
    <property type="match status" value="1"/>
</dbReference>
<evidence type="ECO:0000313" key="5">
    <source>
        <dbReference type="Proteomes" id="UP001597181"/>
    </source>
</evidence>
<reference evidence="5" key="1">
    <citation type="journal article" date="2019" name="Int. J. Syst. Evol. Microbiol.">
        <title>The Global Catalogue of Microorganisms (GCM) 10K type strain sequencing project: providing services to taxonomists for standard genome sequencing and annotation.</title>
        <authorList>
            <consortium name="The Broad Institute Genomics Platform"/>
            <consortium name="The Broad Institute Genome Sequencing Center for Infectious Disease"/>
            <person name="Wu L."/>
            <person name="Ma J."/>
        </authorList>
    </citation>
    <scope>NUCLEOTIDE SEQUENCE [LARGE SCALE GENOMIC DNA]</scope>
    <source>
        <strain evidence="5">CCUG 50213</strain>
    </source>
</reference>
<dbReference type="SUPFAM" id="SSF55729">
    <property type="entry name" value="Acyl-CoA N-acyltransferases (Nat)"/>
    <property type="match status" value="1"/>
</dbReference>
<evidence type="ECO:0000256" key="1">
    <source>
        <dbReference type="ARBA" id="ARBA00022679"/>
    </source>
</evidence>
<dbReference type="RefSeq" id="WP_343962383.1">
    <property type="nucleotide sequence ID" value="NZ_BAAAKZ010000017.1"/>
</dbReference>
<evidence type="ECO:0000313" key="4">
    <source>
        <dbReference type="EMBL" id="MFD1202915.1"/>
    </source>
</evidence>
<sequence length="183" mass="19690">MSEHQQAPSVLIAEAERYLPDVHGLIEAAADELFREHFGAFPWNEAAPPPPPHGKPERLLEATQGGAVVGFATLIESGEYLHLEQLSVSPDAARRGIGRALVDAAIDTAWQHGFAAVTLRTFADVPWNAPFYARLGFAVVDAAPSAFHERLVATEAALGLLEHGPRVHMVLRPPMGVQAGSHE</sequence>